<protein>
    <recommendedName>
        <fullName evidence="4">Prepilin-type N-terminal cleavage/methylation domain-containing protein</fullName>
    </recommendedName>
</protein>
<gene>
    <name evidence="2" type="ORF">COMA1_11191</name>
</gene>
<accession>A0A0S4LA69</accession>
<organism evidence="2 3">
    <name type="scientific">Candidatus Nitrospira nitrosa</name>
    <dbReference type="NCBI Taxonomy" id="1742972"/>
    <lineage>
        <taxon>Bacteria</taxon>
        <taxon>Pseudomonadati</taxon>
        <taxon>Nitrospirota</taxon>
        <taxon>Nitrospiria</taxon>
        <taxon>Nitrospirales</taxon>
        <taxon>Nitrospiraceae</taxon>
        <taxon>Nitrospira</taxon>
    </lineage>
</organism>
<dbReference type="Pfam" id="PF07963">
    <property type="entry name" value="N_methyl"/>
    <property type="match status" value="1"/>
</dbReference>
<evidence type="ECO:0000313" key="2">
    <source>
        <dbReference type="EMBL" id="CUS33504.1"/>
    </source>
</evidence>
<keyword evidence="1" id="KW-0812">Transmembrane</keyword>
<evidence type="ECO:0000256" key="1">
    <source>
        <dbReference type="SAM" id="Phobius"/>
    </source>
</evidence>
<dbReference type="PROSITE" id="PS00409">
    <property type="entry name" value="PROKAR_NTER_METHYL"/>
    <property type="match status" value="1"/>
</dbReference>
<evidence type="ECO:0008006" key="4">
    <source>
        <dbReference type="Google" id="ProtNLM"/>
    </source>
</evidence>
<dbReference type="AlphaFoldDB" id="A0A0S4LA69"/>
<keyword evidence="3" id="KW-1185">Reference proteome</keyword>
<dbReference type="STRING" id="1742972.COMA1_11191"/>
<sequence length="161" mass="17887">MRQIMNSTGISLVEVMVAMMISGIALMGTLGAVEISSRYARQSVMNSQALELVHGRLEAKRSVRWQLLLEDDLDRDGIPETHMIDDGTGFDIAPGDGIYTAMYERDGITVVWTVETDRPGPLGETSMVRIQAVASYLGRNKEKREVQMATMRANPSYVGYR</sequence>
<feature type="transmembrane region" description="Helical" evidence="1">
    <location>
        <begin position="12"/>
        <end position="33"/>
    </location>
</feature>
<keyword evidence="1" id="KW-1133">Transmembrane helix</keyword>
<reference evidence="2 3" key="1">
    <citation type="submission" date="2015-10" db="EMBL/GenBank/DDBJ databases">
        <authorList>
            <person name="Gilbert D.G."/>
        </authorList>
    </citation>
    <scope>NUCLEOTIDE SEQUENCE [LARGE SCALE GENOMIC DNA]</scope>
    <source>
        <strain evidence="2">COMA1</strain>
    </source>
</reference>
<keyword evidence="1" id="KW-0472">Membrane</keyword>
<proteinExistence type="predicted"/>
<dbReference type="EMBL" id="CZQA01000001">
    <property type="protein sequence ID" value="CUS33504.1"/>
    <property type="molecule type" value="Genomic_DNA"/>
</dbReference>
<dbReference type="InterPro" id="IPR012902">
    <property type="entry name" value="N_methyl_site"/>
</dbReference>
<name>A0A0S4LA69_9BACT</name>
<evidence type="ECO:0000313" key="3">
    <source>
        <dbReference type="Proteomes" id="UP000199032"/>
    </source>
</evidence>
<dbReference type="Proteomes" id="UP000199032">
    <property type="component" value="Unassembled WGS sequence"/>
</dbReference>